<gene>
    <name evidence="10" type="ORF">CTEN210_11281</name>
</gene>
<dbReference type="PROSITE" id="PS51314">
    <property type="entry name" value="VPS37_C"/>
    <property type="match status" value="1"/>
</dbReference>
<evidence type="ECO:0000256" key="7">
    <source>
        <dbReference type="SAM" id="Coils"/>
    </source>
</evidence>
<dbReference type="SUPFAM" id="SSF140111">
    <property type="entry name" value="Endosomal sorting complex assembly domain"/>
    <property type="match status" value="1"/>
</dbReference>
<comment type="subcellular location">
    <subcellularLocation>
        <location evidence="1">Endosome</location>
    </subcellularLocation>
</comment>
<dbReference type="Proteomes" id="UP001054902">
    <property type="component" value="Unassembled WGS sequence"/>
</dbReference>
<evidence type="ECO:0000256" key="5">
    <source>
        <dbReference type="ARBA" id="ARBA00022927"/>
    </source>
</evidence>
<evidence type="ECO:0000256" key="3">
    <source>
        <dbReference type="ARBA" id="ARBA00022448"/>
    </source>
</evidence>
<dbReference type="PANTHER" id="PTHR13678:SF2">
    <property type="entry name" value="VACUOLAR PROTEIN SORTING-ASSOCIATED PROTEIN 37A"/>
    <property type="match status" value="1"/>
</dbReference>
<evidence type="ECO:0000256" key="6">
    <source>
        <dbReference type="PROSITE-ProRule" id="PRU00646"/>
    </source>
</evidence>
<proteinExistence type="inferred from homology"/>
<evidence type="ECO:0000259" key="9">
    <source>
        <dbReference type="PROSITE" id="PS51314"/>
    </source>
</evidence>
<sequence length="406" mass="45789">MFSWSHGSDKRRSSTSSKYTRQQHITSYLTDAVLKSSTQKVNDTTYDTVFLTVNNQALLLRVHIPASATILAPKMTLVGIRGNHPWLDSRMRVIGYSKIESDSTFIQSGILLNKAVNEVVRHFQLNPPSNLVIVDAGLANLQKSLGLSNDNASLGNKAGNGHSNNTNGHSQQQGKGDVYVPSAFTKGNDYDHHSFRTPTTINEEPQPEPYKLPTHFSKVVTLSYNEQKHQEDTIRNLDLPNIPTAFEQLDSLDTKTMTEMLDNPEKLVQNETLQLSLISYVVEIESLKNALLEANQTAAQENQMSKPTLDTLANEVKQLQQSLKTKVEKVNELQRKQMDLCKPMKKDKILHKLKKAKKQSFEESEGLAYDWLSNGANDVEEFLEKFLKVRTVHHVRAAKIERLEHS</sequence>
<keyword evidence="4" id="KW-0967">Endosome</keyword>
<dbReference type="GO" id="GO:0006623">
    <property type="term" value="P:protein targeting to vacuole"/>
    <property type="evidence" value="ECO:0007669"/>
    <property type="project" value="TreeGrafter"/>
</dbReference>
<dbReference type="GO" id="GO:0006612">
    <property type="term" value="P:protein targeting to membrane"/>
    <property type="evidence" value="ECO:0007669"/>
    <property type="project" value="TreeGrafter"/>
</dbReference>
<evidence type="ECO:0000313" key="11">
    <source>
        <dbReference type="Proteomes" id="UP001054902"/>
    </source>
</evidence>
<keyword evidence="7" id="KW-0175">Coiled coil</keyword>
<dbReference type="Gene3D" id="1.10.287.660">
    <property type="entry name" value="Helix hairpin bin"/>
    <property type="match status" value="1"/>
</dbReference>
<keyword evidence="5 6" id="KW-0653">Protein transport</keyword>
<dbReference type="InterPro" id="IPR029012">
    <property type="entry name" value="Helix_hairpin_bin_sf"/>
</dbReference>
<dbReference type="GO" id="GO:0043162">
    <property type="term" value="P:ubiquitin-dependent protein catabolic process via the multivesicular body sorting pathway"/>
    <property type="evidence" value="ECO:0007669"/>
    <property type="project" value="TreeGrafter"/>
</dbReference>
<dbReference type="AlphaFoldDB" id="A0AAD3D1J6"/>
<evidence type="ECO:0000256" key="2">
    <source>
        <dbReference type="ARBA" id="ARBA00007617"/>
    </source>
</evidence>
<comment type="similarity">
    <text evidence="2">Belongs to the VPS37 family.</text>
</comment>
<accession>A0AAD3D1J6</accession>
<feature type="region of interest" description="Disordered" evidence="8">
    <location>
        <begin position="152"/>
        <end position="178"/>
    </location>
</feature>
<feature type="domain" description="VPS37 C-terminal" evidence="9">
    <location>
        <begin position="327"/>
        <end position="406"/>
    </location>
</feature>
<feature type="coiled-coil region" evidence="7">
    <location>
        <begin position="284"/>
        <end position="336"/>
    </location>
</feature>
<organism evidence="10 11">
    <name type="scientific">Chaetoceros tenuissimus</name>
    <dbReference type="NCBI Taxonomy" id="426638"/>
    <lineage>
        <taxon>Eukaryota</taxon>
        <taxon>Sar</taxon>
        <taxon>Stramenopiles</taxon>
        <taxon>Ochrophyta</taxon>
        <taxon>Bacillariophyta</taxon>
        <taxon>Coscinodiscophyceae</taxon>
        <taxon>Chaetocerotophycidae</taxon>
        <taxon>Chaetocerotales</taxon>
        <taxon>Chaetocerotaceae</taxon>
        <taxon>Chaetoceros</taxon>
    </lineage>
</organism>
<dbReference type="InterPro" id="IPR009851">
    <property type="entry name" value="Mod_r"/>
</dbReference>
<dbReference type="InterPro" id="IPR037202">
    <property type="entry name" value="ESCRT_assembly_dom"/>
</dbReference>
<dbReference type="PANTHER" id="PTHR13678">
    <property type="entry name" value="VACUOLAR PROTEIN SORTING-ASSOCIATED PROTEIN 37"/>
    <property type="match status" value="1"/>
</dbReference>
<dbReference type="GO" id="GO:0000813">
    <property type="term" value="C:ESCRT I complex"/>
    <property type="evidence" value="ECO:0007669"/>
    <property type="project" value="TreeGrafter"/>
</dbReference>
<evidence type="ECO:0000256" key="4">
    <source>
        <dbReference type="ARBA" id="ARBA00022753"/>
    </source>
</evidence>
<name>A0AAD3D1J6_9STRA</name>
<feature type="compositionally biased region" description="Low complexity" evidence="8">
    <location>
        <begin position="159"/>
        <end position="170"/>
    </location>
</feature>
<keyword evidence="11" id="KW-1185">Reference proteome</keyword>
<dbReference type="EMBL" id="BLLK01000047">
    <property type="protein sequence ID" value="GFH54805.1"/>
    <property type="molecule type" value="Genomic_DNA"/>
</dbReference>
<dbReference type="Pfam" id="PF07200">
    <property type="entry name" value="Mod_r"/>
    <property type="match status" value="1"/>
</dbReference>
<reference evidence="10 11" key="1">
    <citation type="journal article" date="2021" name="Sci. Rep.">
        <title>The genome of the diatom Chaetoceros tenuissimus carries an ancient integrated fragment of an extant virus.</title>
        <authorList>
            <person name="Hongo Y."/>
            <person name="Kimura K."/>
            <person name="Takaki Y."/>
            <person name="Yoshida Y."/>
            <person name="Baba S."/>
            <person name="Kobayashi G."/>
            <person name="Nagasaki K."/>
            <person name="Hano T."/>
            <person name="Tomaru Y."/>
        </authorList>
    </citation>
    <scope>NUCLEOTIDE SEQUENCE [LARGE SCALE GENOMIC DNA]</scope>
    <source>
        <strain evidence="10 11">NIES-3715</strain>
    </source>
</reference>
<evidence type="ECO:0000256" key="8">
    <source>
        <dbReference type="SAM" id="MobiDB-lite"/>
    </source>
</evidence>
<evidence type="ECO:0000256" key="1">
    <source>
        <dbReference type="ARBA" id="ARBA00004177"/>
    </source>
</evidence>
<protein>
    <recommendedName>
        <fullName evidence="9">VPS37 C-terminal domain-containing protein</fullName>
    </recommendedName>
</protein>
<evidence type="ECO:0000313" key="10">
    <source>
        <dbReference type="EMBL" id="GFH54805.1"/>
    </source>
</evidence>
<keyword evidence="3 6" id="KW-0813">Transport</keyword>
<comment type="caution">
    <text evidence="10">The sequence shown here is derived from an EMBL/GenBank/DDBJ whole genome shotgun (WGS) entry which is preliminary data.</text>
</comment>